<protein>
    <submittedName>
        <fullName evidence="2">DUF4148 domain-containing protein</fullName>
    </submittedName>
</protein>
<dbReference type="RefSeq" id="WP_175502833.1">
    <property type="nucleotide sequence ID" value="NZ_CP054840.1"/>
</dbReference>
<dbReference type="AlphaFoldDB" id="A0A6N1WXH7"/>
<gene>
    <name evidence="2" type="ORF">HUK68_02850</name>
</gene>
<feature type="chain" id="PRO_5026892366" evidence="1">
    <location>
        <begin position="25"/>
        <end position="110"/>
    </location>
</feature>
<dbReference type="KEGG" id="aant:HUK68_02850"/>
<evidence type="ECO:0000313" key="2">
    <source>
        <dbReference type="EMBL" id="QKV51919.1"/>
    </source>
</evidence>
<name>A0A6N1WXH7_9BURK</name>
<dbReference type="Proteomes" id="UP000509579">
    <property type="component" value="Chromosome"/>
</dbReference>
<sequence>MNKQTKLILSLTAAAFLAPSAAMASSLYHDAGGEIGATTNPSHTSDDLMRSEVQRTVDAARKDGSLAILSRGGVVPTKATEPAKTREQVRNEFLSMTPQEKAKLKEMHGG</sequence>
<reference evidence="2 3" key="1">
    <citation type="submission" date="2020-06" db="EMBL/GenBank/DDBJ databases">
        <title>Acidovorax antarctica sp. nov., isolated from Corinth ice sheet soil, Antarctic Fields Peninsula.</title>
        <authorList>
            <person name="Xu Q."/>
            <person name="Peng F."/>
        </authorList>
    </citation>
    <scope>NUCLEOTIDE SEQUENCE [LARGE SCALE GENOMIC DNA]</scope>
    <source>
        <strain evidence="2 3">16-35-5</strain>
    </source>
</reference>
<keyword evidence="3" id="KW-1185">Reference proteome</keyword>
<proteinExistence type="predicted"/>
<organism evidence="2 3">
    <name type="scientific">Comamonas antarctica</name>
    <dbReference type="NCBI Taxonomy" id="2743470"/>
    <lineage>
        <taxon>Bacteria</taxon>
        <taxon>Pseudomonadati</taxon>
        <taxon>Pseudomonadota</taxon>
        <taxon>Betaproteobacteria</taxon>
        <taxon>Burkholderiales</taxon>
        <taxon>Comamonadaceae</taxon>
        <taxon>Comamonas</taxon>
    </lineage>
</organism>
<keyword evidence="1" id="KW-0732">Signal</keyword>
<accession>A0A6N1WXH7</accession>
<feature type="signal peptide" evidence="1">
    <location>
        <begin position="1"/>
        <end position="24"/>
    </location>
</feature>
<evidence type="ECO:0000313" key="3">
    <source>
        <dbReference type="Proteomes" id="UP000509579"/>
    </source>
</evidence>
<evidence type="ECO:0000256" key="1">
    <source>
        <dbReference type="SAM" id="SignalP"/>
    </source>
</evidence>
<dbReference type="EMBL" id="CP054840">
    <property type="protein sequence ID" value="QKV51919.1"/>
    <property type="molecule type" value="Genomic_DNA"/>
</dbReference>